<dbReference type="InterPro" id="IPR004882">
    <property type="entry name" value="Luc7-rel"/>
</dbReference>
<dbReference type="RefSeq" id="XP_030763100.1">
    <property type="nucleotide sequence ID" value="XM_030907240.1"/>
</dbReference>
<dbReference type="GO" id="GO:0003729">
    <property type="term" value="F:mRNA binding"/>
    <property type="evidence" value="ECO:0007669"/>
    <property type="project" value="InterPro"/>
</dbReference>
<feature type="compositionally biased region" description="Basic residues" evidence="3">
    <location>
        <begin position="339"/>
        <end position="355"/>
    </location>
</feature>
<dbReference type="InParanoid" id="A0A6J2YJR1"/>
<dbReference type="Proteomes" id="UP000504635">
    <property type="component" value="Unplaced"/>
</dbReference>
<feature type="coiled-coil region" evidence="2">
    <location>
        <begin position="127"/>
        <end position="180"/>
    </location>
</feature>
<feature type="compositionally biased region" description="Basic and acidic residues" evidence="3">
    <location>
        <begin position="251"/>
        <end position="338"/>
    </location>
</feature>
<evidence type="ECO:0000256" key="1">
    <source>
        <dbReference type="ARBA" id="ARBA00005655"/>
    </source>
</evidence>
<evidence type="ECO:0000256" key="3">
    <source>
        <dbReference type="SAM" id="MobiDB-lite"/>
    </source>
</evidence>
<evidence type="ECO:0000313" key="5">
    <source>
        <dbReference type="RefSeq" id="XP_030763100.1"/>
    </source>
</evidence>
<comment type="similarity">
    <text evidence="1">Belongs to the Luc7 family.</text>
</comment>
<dbReference type="AlphaFoldDB" id="A0A6J2YJR1"/>
<sequence length="355" mass="42551">MAVLAAAQLLDELMGRHRNVAPNEEVKRTNWEDSEFCSYFMVKFCPHDLFVNTRADLGPCAKTHDEEARKLFQEAKKTHYKKLQYFDDFIRFCSSMINEVDRKIVKGKQRLALSGRNAINNANPVQNEKDKEKIDILNERINELEKEAEQAGTDGNVEQAQGLMKLCDQLKEERDVLKKHSEIGHLNMTAQLAVEQEKQMEVCEVCGAFLIVGDAQQRIDDHLMGKQHMGYMRLKSAVEEIMAIVKEVKEGPRRNKDRDREKRREPTREKEKERERSRSGHRDKHREKDKEREKKDKDYEKRKTEEKERRERDRDHEKERDRERGREKERRYRSDREERHRHHHHHHHGSHRHRR</sequence>
<dbReference type="GO" id="GO:0005685">
    <property type="term" value="C:U1 snRNP"/>
    <property type="evidence" value="ECO:0007669"/>
    <property type="project" value="InterPro"/>
</dbReference>
<evidence type="ECO:0000313" key="4">
    <source>
        <dbReference type="Proteomes" id="UP000504635"/>
    </source>
</evidence>
<dbReference type="Pfam" id="PF03194">
    <property type="entry name" value="LUC7"/>
    <property type="match status" value="1"/>
</dbReference>
<name>A0A6J2YJR1_SITOR</name>
<accession>A0A6J2YJR1</accession>
<feature type="region of interest" description="Disordered" evidence="3">
    <location>
        <begin position="251"/>
        <end position="355"/>
    </location>
</feature>
<keyword evidence="4" id="KW-1185">Reference proteome</keyword>
<keyword evidence="2" id="KW-0175">Coiled coil</keyword>
<proteinExistence type="inferred from homology"/>
<dbReference type="OrthoDB" id="10266921at2759"/>
<dbReference type="GO" id="GO:0006376">
    <property type="term" value="P:mRNA splice site recognition"/>
    <property type="evidence" value="ECO:0007669"/>
    <property type="project" value="InterPro"/>
</dbReference>
<dbReference type="KEGG" id="soy:115887753"/>
<evidence type="ECO:0000256" key="2">
    <source>
        <dbReference type="SAM" id="Coils"/>
    </source>
</evidence>
<dbReference type="GeneID" id="115887753"/>
<gene>
    <name evidence="5" type="primary">LOC115887753</name>
</gene>
<dbReference type="PANTHER" id="PTHR12375">
    <property type="entry name" value="RNA-BINDING PROTEIN LUC7-RELATED"/>
    <property type="match status" value="1"/>
</dbReference>
<dbReference type="FunCoup" id="A0A6J2YJR1">
    <property type="interactions" value="1792"/>
</dbReference>
<organism evidence="4 5">
    <name type="scientific">Sitophilus oryzae</name>
    <name type="common">Rice weevil</name>
    <name type="synonym">Curculio oryzae</name>
    <dbReference type="NCBI Taxonomy" id="7048"/>
    <lineage>
        <taxon>Eukaryota</taxon>
        <taxon>Metazoa</taxon>
        <taxon>Ecdysozoa</taxon>
        <taxon>Arthropoda</taxon>
        <taxon>Hexapoda</taxon>
        <taxon>Insecta</taxon>
        <taxon>Pterygota</taxon>
        <taxon>Neoptera</taxon>
        <taxon>Endopterygota</taxon>
        <taxon>Coleoptera</taxon>
        <taxon>Polyphaga</taxon>
        <taxon>Cucujiformia</taxon>
        <taxon>Curculionidae</taxon>
        <taxon>Dryophthorinae</taxon>
        <taxon>Sitophilus</taxon>
    </lineage>
</organism>
<protein>
    <submittedName>
        <fullName evidence="5">Luc7-like protein 3</fullName>
    </submittedName>
</protein>
<reference evidence="5" key="1">
    <citation type="submission" date="2025-08" db="UniProtKB">
        <authorList>
            <consortium name="RefSeq"/>
        </authorList>
    </citation>
    <scope>IDENTIFICATION</scope>
    <source>
        <tissue evidence="5">Gonads</tissue>
    </source>
</reference>